<evidence type="ECO:0000256" key="3">
    <source>
        <dbReference type="ARBA" id="ARBA00008376"/>
    </source>
</evidence>
<dbReference type="Gene3D" id="6.10.250.2510">
    <property type="match status" value="1"/>
</dbReference>
<protein>
    <submittedName>
        <fullName evidence="7">Oidioi.mRNA.OKI2018_I69.PAR.g12077.t1.cds</fullName>
    </submittedName>
</protein>
<dbReference type="PANTHER" id="PTHR18914">
    <property type="entry name" value="ALPHA CATENIN"/>
    <property type="match status" value="1"/>
</dbReference>
<comment type="subcellular location">
    <subcellularLocation>
        <location evidence="1">Cell junction</location>
    </subcellularLocation>
    <subcellularLocation>
        <location evidence="2">Cytoplasm</location>
    </subcellularLocation>
</comment>
<dbReference type="EMBL" id="OU015568">
    <property type="protein sequence ID" value="CAG5089081.1"/>
    <property type="molecule type" value="Genomic_DNA"/>
</dbReference>
<dbReference type="PRINTS" id="PR00805">
    <property type="entry name" value="ALPHACATENIN"/>
</dbReference>
<sequence length="910" mass="101715">MATLRNAQFGFDPEDLKPKCTSVYDLLEDLIKHFRYLMEDNPSPLQKGVSRPAQVSLTKIKEALSEIQKTGHEEVLPSADKKYTLALKRQIEKTLGDVDHEGKNFYAAAHTFTSDPLNVEKRQTMISASRTLVREVTRLLILADYVDVANIVELVNNAEQLFANVRHAKNKGDFMNAMKELGAKCGEIYVKSGQREDDILPEQEDQRYAIAVARQNLKDAGIRLITAENAYFANPKLIEAERAQTDARRQFQEALKRIAAVIKGENFQGYSDVGINAADLTIPANIGEALEDFDMNIPDPIDFDYQQTPQDLQSRLEKLIEGAAAIADLGFTTPNRKDQIVSSCEAVREALTGLLDDYMNASKTGQQINFQDAIDNLIEKNRCLRDELRRAAGDQIGNAFLNAQVPFLNLYSLAKKGDKSGVDEYAPEFVEHSAQMVESAKISAFTISKNPVLKAKILQAAEALSDMIQPAVTSAKMLASDNQQKCYIEHMDVVMNEWELKLANLVESVNESVELVDFLATSQEHILKEIGDCVLAAEEKNATGLDNAAGLICGRVQRICEVVLADIEQYEPDFTTEQVKAREATEELKGINLPEFSKEATDGVENINQNGECDKEEIIRVSNQLFTGVNEVFRAVLQTRSPHEYAHLRVEDPANNSFRDDGSVATGLLTVDTVDSTELAERAEVIDALTEEQQVEIKAEIADFQQIRDQAHQEFDRWDDDQNDLITIAKKMSSIMKQMTDYQTGEGPLQTNRELIKAAKKLSEYGTKLNNKAAPIAEECKDKNLSNNLKSHLAKIDPLQHQLKLLSRVKQEVESVAGDLVVSGLESVNSLVQNAKNLLRAVLETVRAAHTCSIRLEASPVIWRPKVPNKVPLMATKDPNQKEKSRKIVRRETNKLKKQENTLMDFINID</sequence>
<keyword evidence="5" id="KW-0130">Cell adhesion</keyword>
<proteinExistence type="inferred from homology"/>
<dbReference type="PANTHER" id="PTHR18914:SF9">
    <property type="entry name" value="CATENIN ALPHA"/>
    <property type="match status" value="1"/>
</dbReference>
<keyword evidence="6" id="KW-0965">Cell junction</keyword>
<comment type="similarity">
    <text evidence="3">Belongs to the vinculin/alpha-catenin family.</text>
</comment>
<dbReference type="Pfam" id="PF01044">
    <property type="entry name" value="Vinculin"/>
    <property type="match status" value="1"/>
</dbReference>
<evidence type="ECO:0000256" key="4">
    <source>
        <dbReference type="ARBA" id="ARBA00022490"/>
    </source>
</evidence>
<name>A0ABN7RYL3_OIKDI</name>
<evidence type="ECO:0000256" key="6">
    <source>
        <dbReference type="ARBA" id="ARBA00022949"/>
    </source>
</evidence>
<dbReference type="SUPFAM" id="SSF47220">
    <property type="entry name" value="alpha-catenin/vinculin-like"/>
    <property type="match status" value="4"/>
</dbReference>
<reference evidence="7 8" key="1">
    <citation type="submission" date="2021-04" db="EMBL/GenBank/DDBJ databases">
        <authorList>
            <person name="Bliznina A."/>
        </authorList>
    </citation>
    <scope>NUCLEOTIDE SEQUENCE [LARGE SCALE GENOMIC DNA]</scope>
</reference>
<dbReference type="InterPro" id="IPR001033">
    <property type="entry name" value="Alpha_catenin"/>
</dbReference>
<keyword evidence="8" id="KW-1185">Reference proteome</keyword>
<evidence type="ECO:0000256" key="5">
    <source>
        <dbReference type="ARBA" id="ARBA00022889"/>
    </source>
</evidence>
<organism evidence="7 8">
    <name type="scientific">Oikopleura dioica</name>
    <name type="common">Tunicate</name>
    <dbReference type="NCBI Taxonomy" id="34765"/>
    <lineage>
        <taxon>Eukaryota</taxon>
        <taxon>Metazoa</taxon>
        <taxon>Chordata</taxon>
        <taxon>Tunicata</taxon>
        <taxon>Appendicularia</taxon>
        <taxon>Copelata</taxon>
        <taxon>Oikopleuridae</taxon>
        <taxon>Oikopleura</taxon>
    </lineage>
</organism>
<evidence type="ECO:0000313" key="7">
    <source>
        <dbReference type="EMBL" id="CAG5089081.1"/>
    </source>
</evidence>
<dbReference type="InterPro" id="IPR036723">
    <property type="entry name" value="Alpha-catenin/vinculin-like_sf"/>
</dbReference>
<accession>A0ABN7RYL3</accession>
<evidence type="ECO:0000313" key="8">
    <source>
        <dbReference type="Proteomes" id="UP001158576"/>
    </source>
</evidence>
<evidence type="ECO:0000256" key="1">
    <source>
        <dbReference type="ARBA" id="ARBA00004282"/>
    </source>
</evidence>
<evidence type="ECO:0000256" key="2">
    <source>
        <dbReference type="ARBA" id="ARBA00004496"/>
    </source>
</evidence>
<dbReference type="InterPro" id="IPR006077">
    <property type="entry name" value="Vinculin/catenin"/>
</dbReference>
<gene>
    <name evidence="7" type="ORF">OKIOD_LOCUS3635</name>
</gene>
<dbReference type="Gene3D" id="1.20.120.230">
    <property type="entry name" value="Alpha-catenin/vinculin-like"/>
    <property type="match status" value="5"/>
</dbReference>
<dbReference type="Proteomes" id="UP001158576">
    <property type="component" value="Chromosome PAR"/>
</dbReference>
<keyword evidence="4" id="KW-0963">Cytoplasm</keyword>